<name>A0A1H2E2G1_9GAMM</name>
<keyword evidence="4" id="KW-0963">Cytoplasm</keyword>
<evidence type="ECO:0000256" key="4">
    <source>
        <dbReference type="ARBA" id="ARBA00022490"/>
    </source>
</evidence>
<dbReference type="AlphaFoldDB" id="A0A1H2E2G1"/>
<dbReference type="PANTHER" id="PTHR39585:SF1">
    <property type="entry name" value="FAD ASSEMBLY FACTOR SDHE"/>
    <property type="match status" value="1"/>
</dbReference>
<evidence type="ECO:0000256" key="3">
    <source>
        <dbReference type="ARBA" id="ARBA00019418"/>
    </source>
</evidence>
<accession>A0A1H2E2G1</accession>
<gene>
    <name evidence="6" type="ORF">SAMN05216580_0234</name>
</gene>
<sequence length="85" mass="10299">MSEENIELKRLQWECRRGMLELDVLFKPFLDEAYPQLDAADQARFRNLLKCEDPDLFSWFMNYNTPQDPDHARMVRMILDRVQPH</sequence>
<protein>
    <recommendedName>
        <fullName evidence="3">FAD assembly factor SdhE</fullName>
    </recommendedName>
</protein>
<dbReference type="InterPro" id="IPR005631">
    <property type="entry name" value="SDH"/>
</dbReference>
<evidence type="ECO:0000256" key="5">
    <source>
        <dbReference type="ARBA" id="ARBA00023186"/>
    </source>
</evidence>
<evidence type="ECO:0000313" key="7">
    <source>
        <dbReference type="Proteomes" id="UP000243063"/>
    </source>
</evidence>
<dbReference type="SUPFAM" id="SSF109910">
    <property type="entry name" value="YgfY-like"/>
    <property type="match status" value="1"/>
</dbReference>
<evidence type="ECO:0000256" key="2">
    <source>
        <dbReference type="ARBA" id="ARBA00008571"/>
    </source>
</evidence>
<dbReference type="STRING" id="1245526.SAMN05216580_0234"/>
<keyword evidence="7" id="KW-1185">Reference proteome</keyword>
<evidence type="ECO:0000313" key="6">
    <source>
        <dbReference type="EMBL" id="SDT89265.1"/>
    </source>
</evidence>
<evidence type="ECO:0000256" key="1">
    <source>
        <dbReference type="ARBA" id="ARBA00004496"/>
    </source>
</evidence>
<dbReference type="Proteomes" id="UP000243063">
    <property type="component" value="Chromosome I"/>
</dbReference>
<dbReference type="Gene3D" id="1.10.150.250">
    <property type="entry name" value="Flavinator of succinate dehydrogenase"/>
    <property type="match status" value="1"/>
</dbReference>
<dbReference type="InterPro" id="IPR050531">
    <property type="entry name" value="SdhE_FAD_assembly_factor"/>
</dbReference>
<comment type="similarity">
    <text evidence="2">Belongs to the SdhE FAD assembly factor family.</text>
</comment>
<dbReference type="GO" id="GO:0005737">
    <property type="term" value="C:cytoplasm"/>
    <property type="evidence" value="ECO:0007669"/>
    <property type="project" value="UniProtKB-SubCell"/>
</dbReference>
<organism evidence="6 7">
    <name type="scientific">Geopseudomonas guangdongensis</name>
    <dbReference type="NCBI Taxonomy" id="1245526"/>
    <lineage>
        <taxon>Bacteria</taxon>
        <taxon>Pseudomonadati</taxon>
        <taxon>Pseudomonadota</taxon>
        <taxon>Gammaproteobacteria</taxon>
        <taxon>Pseudomonadales</taxon>
        <taxon>Pseudomonadaceae</taxon>
        <taxon>Geopseudomonas</taxon>
    </lineage>
</organism>
<dbReference type="EMBL" id="LT629780">
    <property type="protein sequence ID" value="SDT89265.1"/>
    <property type="molecule type" value="Genomic_DNA"/>
</dbReference>
<dbReference type="RefSeq" id="WP_090211496.1">
    <property type="nucleotide sequence ID" value="NZ_LT629780.1"/>
</dbReference>
<dbReference type="Pfam" id="PF03937">
    <property type="entry name" value="Sdh5"/>
    <property type="match status" value="1"/>
</dbReference>
<dbReference type="InterPro" id="IPR036714">
    <property type="entry name" value="SDH_sf"/>
</dbReference>
<dbReference type="PANTHER" id="PTHR39585">
    <property type="entry name" value="FAD ASSEMBLY FACTOR SDHE"/>
    <property type="match status" value="1"/>
</dbReference>
<dbReference type="GO" id="GO:0006105">
    <property type="term" value="P:succinate metabolic process"/>
    <property type="evidence" value="ECO:0007669"/>
    <property type="project" value="TreeGrafter"/>
</dbReference>
<keyword evidence="5" id="KW-0143">Chaperone</keyword>
<comment type="subcellular location">
    <subcellularLocation>
        <location evidence="1">Cytoplasm</location>
    </subcellularLocation>
</comment>
<dbReference type="OrthoDB" id="9180899at2"/>
<reference evidence="7" key="1">
    <citation type="submission" date="2016-10" db="EMBL/GenBank/DDBJ databases">
        <authorList>
            <person name="Varghese N."/>
            <person name="Submissions S."/>
        </authorList>
    </citation>
    <scope>NUCLEOTIDE SEQUENCE [LARGE SCALE GENOMIC DNA]</scope>
    <source>
        <strain evidence="7">CCTCC 2012022</strain>
    </source>
</reference>
<proteinExistence type="inferred from homology"/>